<evidence type="ECO:0000313" key="2">
    <source>
        <dbReference type="Proteomes" id="UP000217289"/>
    </source>
</evidence>
<name>A0A250IIU7_9BACT</name>
<keyword evidence="2" id="KW-1185">Reference proteome</keyword>
<dbReference type="AlphaFoldDB" id="A0A250IIU7"/>
<dbReference type="EMBL" id="CP022163">
    <property type="protein sequence ID" value="ATB31153.1"/>
    <property type="molecule type" value="Genomic_DNA"/>
</dbReference>
<dbReference type="RefSeq" id="WP_095982952.1">
    <property type="nucleotide sequence ID" value="NZ_CP022163.1"/>
</dbReference>
<reference evidence="1 2" key="1">
    <citation type="submission" date="2017-06" db="EMBL/GenBank/DDBJ databases">
        <authorList>
            <person name="Kim H.J."/>
            <person name="Triplett B.A."/>
        </authorList>
    </citation>
    <scope>NUCLEOTIDE SEQUENCE [LARGE SCALE GENOMIC DNA]</scope>
    <source>
        <strain evidence="1 2">DSM 14713</strain>
    </source>
</reference>
<dbReference type="PANTHER" id="PTHR39441:SF1">
    <property type="entry name" value="DUF2252 DOMAIN-CONTAINING PROTEIN"/>
    <property type="match status" value="1"/>
</dbReference>
<dbReference type="PANTHER" id="PTHR39441">
    <property type="entry name" value="DUF2252 DOMAIN-CONTAINING PROTEIN"/>
    <property type="match status" value="1"/>
</dbReference>
<dbReference type="OrthoDB" id="1491115at2"/>
<dbReference type="Pfam" id="PF10009">
    <property type="entry name" value="DUF2252"/>
    <property type="match status" value="1"/>
</dbReference>
<dbReference type="InterPro" id="IPR018721">
    <property type="entry name" value="DUF2252"/>
</dbReference>
<dbReference type="Proteomes" id="UP000217289">
    <property type="component" value="Chromosome"/>
</dbReference>
<accession>A0A250IIU7</accession>
<evidence type="ECO:0008006" key="3">
    <source>
        <dbReference type="Google" id="ProtNLM"/>
    </source>
</evidence>
<proteinExistence type="predicted"/>
<protein>
    <recommendedName>
        <fullName evidence="3">DUF2252 domain-containing protein</fullName>
    </recommendedName>
</protein>
<organism evidence="1 2">
    <name type="scientific">Melittangium boletus DSM 14713</name>
    <dbReference type="NCBI Taxonomy" id="1294270"/>
    <lineage>
        <taxon>Bacteria</taxon>
        <taxon>Pseudomonadati</taxon>
        <taxon>Myxococcota</taxon>
        <taxon>Myxococcia</taxon>
        <taxon>Myxococcales</taxon>
        <taxon>Cystobacterineae</taxon>
        <taxon>Archangiaceae</taxon>
        <taxon>Melittangium</taxon>
    </lineage>
</organism>
<evidence type="ECO:0000313" key="1">
    <source>
        <dbReference type="EMBL" id="ATB31153.1"/>
    </source>
</evidence>
<gene>
    <name evidence="1" type="ORF">MEBOL_004615</name>
</gene>
<dbReference type="KEGG" id="mbd:MEBOL_004615"/>
<sequence>MPPRSQARATSRRGRAIHVLRPSRRVKVRHDLTEPEEGPPLVPEHLPVRAERKKLGRALRAKTPRESHAWWKASTDRPDPIALLEASNAGRLGSLVPIRHARMNVNPFSFLRGSALIMASDLARTPTVGIKVQACGDAHLANFGMFATPERNLVFDLNDFDETLPAPWEWDLKRLVASVWVAGRTHGATESQCETAVEACARQYRRWMNTLSRWSFLDVWYARVDAEELRDTLYKHEGESAEKSLTQARRRTQLATLPKLTELREGRRCIIDDPPLVTHTRRDDAEMLAEVLQVMGEGYLSTLPGERCTLVRRYKMVDVARKVVGVGSVGTRCYLALLLGAHAEDPLFLQVKEASASVLEPFAGESAHPNAGQRVVEGQRLMQAACDIFLGWCRVGGRDFYVRQLRDMKGSTDVERLSPRGLRQYAALCGRTLARAHARGGDAAVLRGYLGRGGVFDRALCDFARAYADQTERDFALFQKAVRSGRLPLEEEPA</sequence>